<proteinExistence type="predicted"/>
<dbReference type="GO" id="GO:0016874">
    <property type="term" value="F:ligase activity"/>
    <property type="evidence" value="ECO:0007669"/>
    <property type="project" value="UniProtKB-KW"/>
</dbReference>
<dbReference type="InterPro" id="IPR014145">
    <property type="entry name" value="LigD_pol_dom"/>
</dbReference>
<evidence type="ECO:0000313" key="3">
    <source>
        <dbReference type="Proteomes" id="UP000093053"/>
    </source>
</evidence>
<dbReference type="InterPro" id="IPR052171">
    <property type="entry name" value="NHEJ_LigD"/>
</dbReference>
<dbReference type="NCBIfam" id="TIGR02778">
    <property type="entry name" value="ligD_pol"/>
    <property type="match status" value="1"/>
</dbReference>
<dbReference type="CDD" id="cd04863">
    <property type="entry name" value="MtLigD_Pol_like"/>
    <property type="match status" value="1"/>
</dbReference>
<evidence type="ECO:0000313" key="2">
    <source>
        <dbReference type="EMBL" id="ANZ43219.1"/>
    </source>
</evidence>
<dbReference type="Gene3D" id="3.90.920.10">
    <property type="entry name" value="DNA primase, PRIM domain"/>
    <property type="match status" value="1"/>
</dbReference>
<reference evidence="2 3" key="1">
    <citation type="submission" date="2016-07" db="EMBL/GenBank/DDBJ databases">
        <title>Complete genome sequence of the Lentzea guizhouensis DHS C013.</title>
        <authorList>
            <person name="Cao C."/>
        </authorList>
    </citation>
    <scope>NUCLEOTIDE SEQUENCE [LARGE SCALE GENOMIC DNA]</scope>
    <source>
        <strain evidence="2 3">DHS C013</strain>
    </source>
</reference>
<dbReference type="InterPro" id="IPR033649">
    <property type="entry name" value="MtLigD_Pol-like"/>
</dbReference>
<dbReference type="Proteomes" id="UP000093053">
    <property type="component" value="Chromosome"/>
</dbReference>
<keyword evidence="3" id="KW-1185">Reference proteome</keyword>
<dbReference type="PANTHER" id="PTHR42705:SF2">
    <property type="entry name" value="BIFUNCTIONAL NON-HOMOLOGOUS END JOINING PROTEIN LIGD"/>
    <property type="match status" value="1"/>
</dbReference>
<evidence type="ECO:0000259" key="1">
    <source>
        <dbReference type="Pfam" id="PF21686"/>
    </source>
</evidence>
<feature type="domain" description="DNA ligase D polymerase" evidence="1">
    <location>
        <begin position="31"/>
        <end position="292"/>
    </location>
</feature>
<dbReference type="AlphaFoldDB" id="A0A1B2HZP8"/>
<protein>
    <submittedName>
        <fullName evidence="2">ATP-dependent DNA ligase</fullName>
    </submittedName>
</protein>
<accession>A0A1B2HZP8</accession>
<organism evidence="2 3">
    <name type="scientific">Lentzea guizhouensis</name>
    <dbReference type="NCBI Taxonomy" id="1586287"/>
    <lineage>
        <taxon>Bacteria</taxon>
        <taxon>Bacillati</taxon>
        <taxon>Actinomycetota</taxon>
        <taxon>Actinomycetes</taxon>
        <taxon>Pseudonocardiales</taxon>
        <taxon>Pseudonocardiaceae</taxon>
        <taxon>Lentzea</taxon>
    </lineage>
</organism>
<dbReference type="EMBL" id="CP016793">
    <property type="protein sequence ID" value="ANZ43219.1"/>
    <property type="molecule type" value="Genomic_DNA"/>
</dbReference>
<sequence length="303" mass="32510">MVTSRVTVRAGARTLALSNLDKVLYPDGTAKSEVIAYYSRIAPVLLPHLRDRPVTFVRFPDGVGGQRFFQKNADASAPAWLPTVSLKGGGSRRGADEVVRYPLIHELAALAWAANLAAIELHVPQWTVSGDGARNLPDRLVFDLDPGPGTTVVDCCRIAERLHDVLVADGLEPVATTSGSKGMQVYAGIDVASARSPSAYAKALAVAFEREAPGLVTATMSKARREGRVFIDWSQNNPAKTTIAPYSLRGRDSPTVATPVTWDEVRGCRRVEQLTFTADDVLDRVPALGDLFAPAAVSRAPLP</sequence>
<gene>
    <name evidence="2" type="ORF">BBK82_33360</name>
</gene>
<dbReference type="PANTHER" id="PTHR42705">
    <property type="entry name" value="BIFUNCTIONAL NON-HOMOLOGOUS END JOINING PROTEIN LIGD"/>
    <property type="match status" value="1"/>
</dbReference>
<dbReference type="Pfam" id="PF21686">
    <property type="entry name" value="LigD_Prim-Pol"/>
    <property type="match status" value="1"/>
</dbReference>
<dbReference type="STRING" id="1586287.BBK82_33360"/>
<name>A0A1B2HZP8_9PSEU</name>
<keyword evidence="2" id="KW-0436">Ligase</keyword>
<dbReference type="KEGG" id="led:BBK82_33360"/>